<dbReference type="SUPFAM" id="SSF48498">
    <property type="entry name" value="Tetracyclin repressor-like, C-terminal domain"/>
    <property type="match status" value="1"/>
</dbReference>
<feature type="domain" description="HTH tetR-type" evidence="3">
    <location>
        <begin position="34"/>
        <end position="94"/>
    </location>
</feature>
<evidence type="ECO:0000313" key="4">
    <source>
        <dbReference type="EMBL" id="RDS76306.1"/>
    </source>
</evidence>
<comment type="caution">
    <text evidence="4">The sequence shown here is derived from an EMBL/GenBank/DDBJ whole genome shotgun (WGS) entry which is preliminary data.</text>
</comment>
<dbReference type="PROSITE" id="PS50977">
    <property type="entry name" value="HTH_TETR_2"/>
    <property type="match status" value="1"/>
</dbReference>
<dbReference type="Proteomes" id="UP000254101">
    <property type="component" value="Unassembled WGS sequence"/>
</dbReference>
<evidence type="ECO:0000256" key="1">
    <source>
        <dbReference type="ARBA" id="ARBA00023125"/>
    </source>
</evidence>
<keyword evidence="1 2" id="KW-0238">DNA-binding</keyword>
<dbReference type="PANTHER" id="PTHR30055">
    <property type="entry name" value="HTH-TYPE TRANSCRIPTIONAL REGULATOR RUTR"/>
    <property type="match status" value="1"/>
</dbReference>
<reference evidence="4 5" key="1">
    <citation type="submission" date="2018-07" db="EMBL/GenBank/DDBJ databases">
        <title>Erythrobacter nanhaiensis sp. nov., a novel member of the genus Erythrobacter isolated from the South China Sea.</title>
        <authorList>
            <person name="Chen X."/>
            <person name="Liu J."/>
        </authorList>
    </citation>
    <scope>NUCLEOTIDE SEQUENCE [LARGE SCALE GENOMIC DNA]</scope>
    <source>
        <strain evidence="4 5">S-5</strain>
    </source>
</reference>
<gene>
    <name evidence="4" type="ORF">DL238_00855</name>
</gene>
<dbReference type="GO" id="GO:0000976">
    <property type="term" value="F:transcription cis-regulatory region binding"/>
    <property type="evidence" value="ECO:0007669"/>
    <property type="project" value="TreeGrafter"/>
</dbReference>
<dbReference type="Gene3D" id="1.10.357.10">
    <property type="entry name" value="Tetracycline Repressor, domain 2"/>
    <property type="match status" value="1"/>
</dbReference>
<name>A0A395LHB4_9SPHN</name>
<dbReference type="SUPFAM" id="SSF46689">
    <property type="entry name" value="Homeodomain-like"/>
    <property type="match status" value="1"/>
</dbReference>
<dbReference type="InterPro" id="IPR009057">
    <property type="entry name" value="Homeodomain-like_sf"/>
</dbReference>
<proteinExistence type="predicted"/>
<dbReference type="PANTHER" id="PTHR30055:SF220">
    <property type="entry name" value="TETR-FAMILY REGULATORY PROTEIN"/>
    <property type="match status" value="1"/>
</dbReference>
<dbReference type="OrthoDB" id="7056813at2"/>
<feature type="DNA-binding region" description="H-T-H motif" evidence="2">
    <location>
        <begin position="57"/>
        <end position="76"/>
    </location>
</feature>
<protein>
    <submittedName>
        <fullName evidence="4">TetR/AcrR family transcriptional regulator</fullName>
    </submittedName>
</protein>
<dbReference type="RefSeq" id="WP_115490541.1">
    <property type="nucleotide sequence ID" value="NZ_JACHWW010000001.1"/>
</dbReference>
<dbReference type="InterPro" id="IPR036271">
    <property type="entry name" value="Tet_transcr_reg_TetR-rel_C_sf"/>
</dbReference>
<evidence type="ECO:0000256" key="2">
    <source>
        <dbReference type="PROSITE-ProRule" id="PRU00335"/>
    </source>
</evidence>
<dbReference type="AlphaFoldDB" id="A0A395LHB4"/>
<dbReference type="Pfam" id="PF00440">
    <property type="entry name" value="TetR_N"/>
    <property type="match status" value="1"/>
</dbReference>
<evidence type="ECO:0000259" key="3">
    <source>
        <dbReference type="PROSITE" id="PS50977"/>
    </source>
</evidence>
<evidence type="ECO:0000313" key="5">
    <source>
        <dbReference type="Proteomes" id="UP000254101"/>
    </source>
</evidence>
<keyword evidence="5" id="KW-1185">Reference proteome</keyword>
<dbReference type="InterPro" id="IPR001647">
    <property type="entry name" value="HTH_TetR"/>
</dbReference>
<dbReference type="GO" id="GO:0003700">
    <property type="term" value="F:DNA-binding transcription factor activity"/>
    <property type="evidence" value="ECO:0007669"/>
    <property type="project" value="TreeGrafter"/>
</dbReference>
<dbReference type="EMBL" id="QRBB01000001">
    <property type="protein sequence ID" value="RDS76306.1"/>
    <property type="molecule type" value="Genomic_DNA"/>
</dbReference>
<sequence>MESSDSALDVGAATVGKGVSKPARARKKRGYHHGDLRNSIIAAVADLIAEQRSANIQLRDVAARVGTSQPAIYKHFDGKQALLVEVAVAGYELQTQLRDDALKQARPSPLYRLLAIALAYVRFSQTYPGYFLLMKNFETDEMLSAPRYRAQLENSLNVFRSNVTEAIEEGLLVDVGLELTMATLQTAASGLAHLLIAGQMPFVAPSISDRPELPLEVLRLVFAGLLTPKGQNLFDEAGTDPFVALSAKPTEPATGEEE</sequence>
<organism evidence="4 5">
    <name type="scientific">Alteriqipengyuania lutimaris</name>
    <dbReference type="NCBI Taxonomy" id="1538146"/>
    <lineage>
        <taxon>Bacteria</taxon>
        <taxon>Pseudomonadati</taxon>
        <taxon>Pseudomonadota</taxon>
        <taxon>Alphaproteobacteria</taxon>
        <taxon>Sphingomonadales</taxon>
        <taxon>Erythrobacteraceae</taxon>
        <taxon>Alteriqipengyuania</taxon>
    </lineage>
</organism>
<dbReference type="PRINTS" id="PR00455">
    <property type="entry name" value="HTHTETR"/>
</dbReference>
<dbReference type="InterPro" id="IPR050109">
    <property type="entry name" value="HTH-type_TetR-like_transc_reg"/>
</dbReference>
<accession>A0A395LHB4</accession>